<proteinExistence type="predicted"/>
<feature type="region of interest" description="Disordered" evidence="1">
    <location>
        <begin position="78"/>
        <end position="152"/>
    </location>
</feature>
<dbReference type="Proteomes" id="UP001066276">
    <property type="component" value="Chromosome 4_2"/>
</dbReference>
<evidence type="ECO:0000313" key="2">
    <source>
        <dbReference type="EMBL" id="KAJ1159811.1"/>
    </source>
</evidence>
<organism evidence="2 3">
    <name type="scientific">Pleurodeles waltl</name>
    <name type="common">Iberian ribbed newt</name>
    <dbReference type="NCBI Taxonomy" id="8319"/>
    <lineage>
        <taxon>Eukaryota</taxon>
        <taxon>Metazoa</taxon>
        <taxon>Chordata</taxon>
        <taxon>Craniata</taxon>
        <taxon>Vertebrata</taxon>
        <taxon>Euteleostomi</taxon>
        <taxon>Amphibia</taxon>
        <taxon>Batrachia</taxon>
        <taxon>Caudata</taxon>
        <taxon>Salamandroidea</taxon>
        <taxon>Salamandridae</taxon>
        <taxon>Pleurodelinae</taxon>
        <taxon>Pleurodeles</taxon>
    </lineage>
</organism>
<feature type="compositionally biased region" description="Polar residues" evidence="1">
    <location>
        <begin position="115"/>
        <end position="124"/>
    </location>
</feature>
<sequence length="152" mass="16150">MARQAHGAQNPRPPYSTIHGRGGGKQMRLTCLWACENENDGWGGAASCTNNAPAPVRQSVHYTHSSLGIWVSSLLAPRPASGLKNTQGRGSTRDRGPLLRSRLQQRGRAPPHPANGTSGSSDLQCTPGAQDVMLDVRATPPPPARQSAELRS</sequence>
<feature type="region of interest" description="Disordered" evidence="1">
    <location>
        <begin position="1"/>
        <end position="23"/>
    </location>
</feature>
<gene>
    <name evidence="2" type="ORF">NDU88_000316</name>
</gene>
<name>A0AAV7S4W4_PLEWA</name>
<dbReference type="EMBL" id="JANPWB010000008">
    <property type="protein sequence ID" value="KAJ1159811.1"/>
    <property type="molecule type" value="Genomic_DNA"/>
</dbReference>
<accession>A0AAV7S4W4</accession>
<protein>
    <submittedName>
        <fullName evidence="2">Uncharacterized protein</fullName>
    </submittedName>
</protein>
<evidence type="ECO:0000256" key="1">
    <source>
        <dbReference type="SAM" id="MobiDB-lite"/>
    </source>
</evidence>
<reference evidence="2" key="1">
    <citation type="journal article" date="2022" name="bioRxiv">
        <title>Sequencing and chromosome-scale assembly of the giantPleurodeles waltlgenome.</title>
        <authorList>
            <person name="Brown T."/>
            <person name="Elewa A."/>
            <person name="Iarovenko S."/>
            <person name="Subramanian E."/>
            <person name="Araus A.J."/>
            <person name="Petzold A."/>
            <person name="Susuki M."/>
            <person name="Suzuki K.-i.T."/>
            <person name="Hayashi T."/>
            <person name="Toyoda A."/>
            <person name="Oliveira C."/>
            <person name="Osipova E."/>
            <person name="Leigh N.D."/>
            <person name="Simon A."/>
            <person name="Yun M.H."/>
        </authorList>
    </citation>
    <scope>NUCLEOTIDE SEQUENCE</scope>
    <source>
        <strain evidence="2">20211129_DDA</strain>
        <tissue evidence="2">Liver</tissue>
    </source>
</reference>
<comment type="caution">
    <text evidence="2">The sequence shown here is derived from an EMBL/GenBank/DDBJ whole genome shotgun (WGS) entry which is preliminary data.</text>
</comment>
<dbReference type="AlphaFoldDB" id="A0AAV7S4W4"/>
<evidence type="ECO:0000313" key="3">
    <source>
        <dbReference type="Proteomes" id="UP001066276"/>
    </source>
</evidence>
<keyword evidence="3" id="KW-1185">Reference proteome</keyword>